<dbReference type="RefSeq" id="XP_035346250.1">
    <property type="nucleotide sequence ID" value="XM_035490357.1"/>
</dbReference>
<gene>
    <name evidence="2" type="ORF">TRUGW13939_07215</name>
</gene>
<dbReference type="Proteomes" id="UP000509510">
    <property type="component" value="Chromosome IV"/>
</dbReference>
<organism evidence="2 3">
    <name type="scientific">Talaromyces rugulosus</name>
    <name type="common">Penicillium rugulosum</name>
    <dbReference type="NCBI Taxonomy" id="121627"/>
    <lineage>
        <taxon>Eukaryota</taxon>
        <taxon>Fungi</taxon>
        <taxon>Dikarya</taxon>
        <taxon>Ascomycota</taxon>
        <taxon>Pezizomycotina</taxon>
        <taxon>Eurotiomycetes</taxon>
        <taxon>Eurotiomycetidae</taxon>
        <taxon>Eurotiales</taxon>
        <taxon>Trichocomaceae</taxon>
        <taxon>Talaromyces</taxon>
        <taxon>Talaromyces sect. Islandici</taxon>
    </lineage>
</organism>
<dbReference type="PANTHER" id="PTHR46910:SF11">
    <property type="entry name" value="ZN(2)-C6 FUNGAL-TYPE DOMAIN-CONTAINING PROTEIN"/>
    <property type="match status" value="1"/>
</dbReference>
<dbReference type="EMBL" id="CP055901">
    <property type="protein sequence ID" value="QKX60073.1"/>
    <property type="molecule type" value="Genomic_DNA"/>
</dbReference>
<reference evidence="3" key="1">
    <citation type="submission" date="2020-06" db="EMBL/GenBank/DDBJ databases">
        <title>A chromosome-scale genome assembly of Talaromyces rugulosus W13939.</title>
        <authorList>
            <person name="Wang B."/>
            <person name="Guo L."/>
            <person name="Ye K."/>
            <person name="Wang L."/>
        </authorList>
    </citation>
    <scope>NUCLEOTIDE SEQUENCE [LARGE SCALE GENOMIC DNA]</scope>
    <source>
        <strain evidence="3">W13939</strain>
    </source>
</reference>
<proteinExistence type="predicted"/>
<evidence type="ECO:0000313" key="2">
    <source>
        <dbReference type="EMBL" id="QKX60073.1"/>
    </source>
</evidence>
<dbReference type="AlphaFoldDB" id="A0A7H8R5E4"/>
<dbReference type="InterPro" id="IPR050987">
    <property type="entry name" value="AtrR-like"/>
</dbReference>
<feature type="non-terminal residue" evidence="2">
    <location>
        <position position="1"/>
    </location>
</feature>
<dbReference type="KEGG" id="trg:TRUGW13939_07215"/>
<accession>A0A7H8R5E4</accession>
<protein>
    <recommendedName>
        <fullName evidence="4">Transcription factor domain-containing protein</fullName>
    </recommendedName>
</protein>
<dbReference type="OrthoDB" id="4227208at2759"/>
<dbReference type="PANTHER" id="PTHR46910">
    <property type="entry name" value="TRANSCRIPTION FACTOR PDR1"/>
    <property type="match status" value="1"/>
</dbReference>
<name>A0A7H8R5E4_TALRU</name>
<dbReference type="CDD" id="cd12148">
    <property type="entry name" value="fungal_TF_MHR"/>
    <property type="match status" value="1"/>
</dbReference>
<sequence length="322" mass="35947">LGQVCYYRTTTKPNNNSLSLGSLGLPDWHLLTQTGITDAVRTRGLATIGGKGEVLKMASEYLETIHTWFPVIQPTRYYQQMAVVWSQPRPDLGLQALATFLLTCTPENEKLTSQTLSLYTFVKSIIGALESTGVNTLELIHVRLLLAIFEAGHGIIHAAYISIGATIRAAAALGFDNIHTNQAVLECLDPPINVEDAKQTWRGIMCIDNTSITLFVFWANLQRPNNDSCVFSAEAFLASAVEDILDHFQHLEYKHSAVALDSLPIFVSQSIFKAAVVLTHELKYTSRLDVRKSLMSCKVMLKRISKRWLVGKQYLEYLETDQ</sequence>
<dbReference type="GO" id="GO:0003700">
    <property type="term" value="F:DNA-binding transcription factor activity"/>
    <property type="evidence" value="ECO:0007669"/>
    <property type="project" value="InterPro"/>
</dbReference>
<evidence type="ECO:0000256" key="1">
    <source>
        <dbReference type="ARBA" id="ARBA00023242"/>
    </source>
</evidence>
<dbReference type="GeneID" id="55994708"/>
<keyword evidence="3" id="KW-1185">Reference proteome</keyword>
<evidence type="ECO:0008006" key="4">
    <source>
        <dbReference type="Google" id="ProtNLM"/>
    </source>
</evidence>
<evidence type="ECO:0000313" key="3">
    <source>
        <dbReference type="Proteomes" id="UP000509510"/>
    </source>
</evidence>
<keyword evidence="1" id="KW-0539">Nucleus</keyword>